<evidence type="ECO:0000313" key="5">
    <source>
        <dbReference type="Proteomes" id="UP000321947"/>
    </source>
</evidence>
<proteinExistence type="predicted"/>
<evidence type="ECO:0000256" key="1">
    <source>
        <dbReference type="SAM" id="MobiDB-lite"/>
    </source>
</evidence>
<dbReference type="STRING" id="1194695.A0A5A7VBK5"/>
<dbReference type="AlphaFoldDB" id="A0A5A7VBK5"/>
<dbReference type="OrthoDB" id="1931102at2759"/>
<dbReference type="Proteomes" id="UP000321947">
    <property type="component" value="Unassembled WGS sequence"/>
</dbReference>
<dbReference type="EMBL" id="SSTE01001889">
    <property type="protein sequence ID" value="KAA0064614.1"/>
    <property type="molecule type" value="Genomic_DNA"/>
</dbReference>
<dbReference type="PANTHER" id="PTHR33132:SF135">
    <property type="entry name" value="OS02G0799700 PROTEIN"/>
    <property type="match status" value="1"/>
</dbReference>
<organism evidence="2 4">
    <name type="scientific">Cucumis melo var. makuwa</name>
    <name type="common">Oriental melon</name>
    <dbReference type="NCBI Taxonomy" id="1194695"/>
    <lineage>
        <taxon>Eukaryota</taxon>
        <taxon>Viridiplantae</taxon>
        <taxon>Streptophyta</taxon>
        <taxon>Embryophyta</taxon>
        <taxon>Tracheophyta</taxon>
        <taxon>Spermatophyta</taxon>
        <taxon>Magnoliopsida</taxon>
        <taxon>eudicotyledons</taxon>
        <taxon>Gunneridae</taxon>
        <taxon>Pentapetalae</taxon>
        <taxon>rosids</taxon>
        <taxon>fabids</taxon>
        <taxon>Cucurbitales</taxon>
        <taxon>Cucurbitaceae</taxon>
        <taxon>Benincaseae</taxon>
        <taxon>Cucumis</taxon>
    </lineage>
</organism>
<feature type="compositionally biased region" description="Polar residues" evidence="1">
    <location>
        <begin position="92"/>
        <end position="108"/>
    </location>
</feature>
<evidence type="ECO:0000313" key="3">
    <source>
        <dbReference type="EMBL" id="TYK19978.1"/>
    </source>
</evidence>
<evidence type="ECO:0000313" key="4">
    <source>
        <dbReference type="Proteomes" id="UP000321393"/>
    </source>
</evidence>
<evidence type="ECO:0000313" key="2">
    <source>
        <dbReference type="EMBL" id="KAA0064614.1"/>
    </source>
</evidence>
<dbReference type="EMBL" id="SSTD01006426">
    <property type="protein sequence ID" value="TYK19978.1"/>
    <property type="molecule type" value="Genomic_DNA"/>
</dbReference>
<protein>
    <submittedName>
        <fullName evidence="2">TPRXL protein</fullName>
    </submittedName>
</protein>
<dbReference type="PANTHER" id="PTHR33132">
    <property type="entry name" value="OSJNBB0118P14.9 PROTEIN"/>
    <property type="match status" value="1"/>
</dbReference>
<reference evidence="4 5" key="1">
    <citation type="submission" date="2019-08" db="EMBL/GenBank/DDBJ databases">
        <title>Draft genome sequences of two oriental melons (Cucumis melo L. var makuwa).</title>
        <authorList>
            <person name="Kwon S.-Y."/>
        </authorList>
    </citation>
    <scope>NUCLEOTIDE SEQUENCE [LARGE SCALE GENOMIC DNA]</scope>
    <source>
        <strain evidence="5">cv. Chang Bougi</strain>
        <strain evidence="4">cv. SW 3</strain>
        <tissue evidence="2">Leaf</tissue>
    </source>
</reference>
<feature type="region of interest" description="Disordered" evidence="1">
    <location>
        <begin position="85"/>
        <end position="108"/>
    </location>
</feature>
<name>A0A5A7VBK5_CUCMM</name>
<accession>A0A5A7VBK5</accession>
<comment type="caution">
    <text evidence="2">The sequence shown here is derived from an EMBL/GenBank/DDBJ whole genome shotgun (WGS) entry which is preliminary data.</text>
</comment>
<dbReference type="Proteomes" id="UP000321393">
    <property type="component" value="Unassembled WGS sequence"/>
</dbReference>
<sequence>MVILTLRFARHKSQGRENFTVTLRGVHAMDTVALAYPHPISSGPVLRSLSPGGRFCNSPSLSSSPSAFASSSSFYSSSSTFRHDDHRDFPTHNHQTRSTSPSRVNVYSSPSLTPSVRFFIDNRSSSPNRSVIVSRKNRPVSNVKRTCMCSPTTHPGSFRCSLHKNVSSGGGHSQMVSFPSTRLNMWRSAMANSIVRIGGVEGELVKRALTTLIRPSSHQQRRRAAFQPRSSRLSVMSKADDA</sequence>
<feature type="region of interest" description="Disordered" evidence="1">
    <location>
        <begin position="215"/>
        <end position="242"/>
    </location>
</feature>
<gene>
    <name evidence="3" type="ORF">E5676_scaffold134G00920</name>
    <name evidence="2" type="ORF">E6C27_scaffold255G003370</name>
</gene>